<feature type="signal peptide" evidence="1">
    <location>
        <begin position="1"/>
        <end position="25"/>
    </location>
</feature>
<protein>
    <recommendedName>
        <fullName evidence="2">PLD phosphodiesterase domain-containing protein</fullName>
    </recommendedName>
</protein>
<dbReference type="InterPro" id="IPR050874">
    <property type="entry name" value="Diverse_PLD-related"/>
</dbReference>
<dbReference type="EMBL" id="OZ020104">
    <property type="protein sequence ID" value="CAK9279357.1"/>
    <property type="molecule type" value="Genomic_DNA"/>
</dbReference>
<dbReference type="PROSITE" id="PS50035">
    <property type="entry name" value="PLD"/>
    <property type="match status" value="1"/>
</dbReference>
<reference evidence="3" key="1">
    <citation type="submission" date="2024-02" db="EMBL/GenBank/DDBJ databases">
        <authorList>
            <consortium name="ELIXIR-Norway"/>
            <consortium name="Elixir Norway"/>
        </authorList>
    </citation>
    <scope>NUCLEOTIDE SEQUENCE</scope>
</reference>
<dbReference type="PANTHER" id="PTHR10185:SF17">
    <property type="entry name" value="GM01519P-RELATED"/>
    <property type="match status" value="1"/>
</dbReference>
<evidence type="ECO:0000256" key="1">
    <source>
        <dbReference type="SAM" id="SignalP"/>
    </source>
</evidence>
<dbReference type="SMART" id="SM00155">
    <property type="entry name" value="PLDc"/>
    <property type="match status" value="2"/>
</dbReference>
<dbReference type="Proteomes" id="UP001497444">
    <property type="component" value="Chromosome 9"/>
</dbReference>
<accession>A0ABP0XPA7</accession>
<keyword evidence="4" id="KW-1185">Reference proteome</keyword>
<dbReference type="InterPro" id="IPR025202">
    <property type="entry name" value="PLD-like_dom"/>
</dbReference>
<dbReference type="Pfam" id="PF13091">
    <property type="entry name" value="PLDc_2"/>
    <property type="match status" value="1"/>
</dbReference>
<dbReference type="CDD" id="cd09106">
    <property type="entry name" value="PLDc_vPLD3_4_5_like_1"/>
    <property type="match status" value="1"/>
</dbReference>
<dbReference type="InterPro" id="IPR001736">
    <property type="entry name" value="PLipase_D/transphosphatidylase"/>
</dbReference>
<sequence length="428" mass="46970">MMMMMMMMVSMQLLLLQSLVCLSAAKQTGEQSAPPSSASCQAWLVQSIPTDMPELPAVPGVLRTGDVLQWLAGNSSKSLDIMSYYWELLALPKNRASGDYGYSQQQLDQFGVGQAVYDSLIAAADRGVPIRIVQDTGFSPDFDSESAAIAAGRPNVQNRTLYVSDWWGGGVLHAKLWISNKEHAYVGSANNDWKSLTQLKELGIYFTDCPALVKRLEHLSPLPAYVSTRRVQGYPYLADPNFFSVELNTPGWQGHPGGQAAGASPAYMSMAPPEIAYHDYQTDEQGWVDTILSVPVNGTVRINTMDWLGQSEHTNTIVFWPALSSAIAKVKFYEVPGWQSVGPALNATTGKPTGAKLPDFTRVNHAKYVVSYVRANIGTSNLLWDYFYNTASVSFGTYDPSIVKQLQAVFESDWNSPYAVPLTSTFNA</sequence>
<name>A0ABP0XPA7_9BRYO</name>
<evidence type="ECO:0000313" key="3">
    <source>
        <dbReference type="EMBL" id="CAK9279357.1"/>
    </source>
</evidence>
<organism evidence="3 4">
    <name type="scientific">Sphagnum jensenii</name>
    <dbReference type="NCBI Taxonomy" id="128206"/>
    <lineage>
        <taxon>Eukaryota</taxon>
        <taxon>Viridiplantae</taxon>
        <taxon>Streptophyta</taxon>
        <taxon>Embryophyta</taxon>
        <taxon>Bryophyta</taxon>
        <taxon>Sphagnophytina</taxon>
        <taxon>Sphagnopsida</taxon>
        <taxon>Sphagnales</taxon>
        <taxon>Sphagnaceae</taxon>
        <taxon>Sphagnum</taxon>
    </lineage>
</organism>
<evidence type="ECO:0000259" key="2">
    <source>
        <dbReference type="PROSITE" id="PS50035"/>
    </source>
</evidence>
<dbReference type="Gene3D" id="3.30.870.10">
    <property type="entry name" value="Endonuclease Chain A"/>
    <property type="match status" value="2"/>
</dbReference>
<evidence type="ECO:0000313" key="4">
    <source>
        <dbReference type="Proteomes" id="UP001497444"/>
    </source>
</evidence>
<proteinExistence type="predicted"/>
<dbReference type="SUPFAM" id="SSF56024">
    <property type="entry name" value="Phospholipase D/nuclease"/>
    <property type="match status" value="2"/>
</dbReference>
<dbReference type="PANTHER" id="PTHR10185">
    <property type="entry name" value="PHOSPHOLIPASE D - RELATED"/>
    <property type="match status" value="1"/>
</dbReference>
<feature type="chain" id="PRO_5046766539" description="PLD phosphodiesterase domain-containing protein" evidence="1">
    <location>
        <begin position="26"/>
        <end position="428"/>
    </location>
</feature>
<feature type="domain" description="PLD phosphodiesterase" evidence="2">
    <location>
        <begin position="168"/>
        <end position="195"/>
    </location>
</feature>
<keyword evidence="1" id="KW-0732">Signal</keyword>
<gene>
    <name evidence="3" type="ORF">CSSPJE1EN1_LOCUS24835</name>
</gene>